<dbReference type="InterPro" id="IPR048482">
    <property type="entry name" value="GH141_ins"/>
</dbReference>
<dbReference type="InterPro" id="IPR006626">
    <property type="entry name" value="PbH1"/>
</dbReference>
<dbReference type="EMBL" id="JAKVQD010000001">
    <property type="protein sequence ID" value="MCH4551680.1"/>
    <property type="molecule type" value="Genomic_DNA"/>
</dbReference>
<feature type="domain" description="GH141-like insertion" evidence="1">
    <location>
        <begin position="138"/>
        <end position="289"/>
    </location>
</feature>
<dbReference type="SUPFAM" id="SSF51126">
    <property type="entry name" value="Pectin lyase-like"/>
    <property type="match status" value="1"/>
</dbReference>
<reference evidence="2" key="1">
    <citation type="submission" date="2022-02" db="EMBL/GenBank/DDBJ databases">
        <title>Aestuariibaculum sp., a marine bacterium isolated from sediment in Guangxi.</title>
        <authorList>
            <person name="Ying J."/>
        </authorList>
    </citation>
    <scope>NUCLEOTIDE SEQUENCE</scope>
    <source>
        <strain evidence="2">L182</strain>
    </source>
</reference>
<dbReference type="EC" id="5.1.3.32" evidence="2"/>
<evidence type="ECO:0000313" key="2">
    <source>
        <dbReference type="EMBL" id="MCH4551680.1"/>
    </source>
</evidence>
<dbReference type="RefSeq" id="WP_240572007.1">
    <property type="nucleotide sequence ID" value="NZ_CP136709.1"/>
</dbReference>
<keyword evidence="3" id="KW-1185">Reference proteome</keyword>
<evidence type="ECO:0000313" key="3">
    <source>
        <dbReference type="Proteomes" id="UP001156141"/>
    </source>
</evidence>
<dbReference type="InterPro" id="IPR011050">
    <property type="entry name" value="Pectin_lyase_fold/virulence"/>
</dbReference>
<accession>A0ABS9RFF7</accession>
<keyword evidence="2" id="KW-0413">Isomerase</keyword>
<comment type="caution">
    <text evidence="2">The sequence shown here is derived from an EMBL/GenBank/DDBJ whole genome shotgun (WGS) entry which is preliminary data.</text>
</comment>
<sequence>MLKTRMKLNLKNSKILILVIAFLTVYSVNATELWVSNTGKDSNPGTKEQPLATLNMALRKVRDLRRLNNPEVKEGARIILMDGVFSLEEPVFIRPEDAGTAESPTIIEAAKNAIPVLSGGMQISNWEKAEAINGLSAGTVWVADAPKKAGSVLNYRQLWVNGNKATRAKSTKGDKMDRILSWDKTSETCWIPYNDKSVVFEPGMEMFIMQWWAIATLRIKDMEVKGDSAKLYFEQPESRIQSEHPWPAPWISEKTGNSAYFLNNALCLLDEPGEWYLDRLRGKIYYYPKPGEDMNSAKVMAPVLESLVEVKGTVDTPVKYVYFKNIAFEYSNWLRPSEQGHVPLQAGMYMLDAYKLKEPGTPDKAGLENQAWLGRPRAAVEVNFANNILFDGCTFQHLASTGLDLHKGTNNNTVQGNLFKDIGGSAINLGVFSDEAFETHLPYNPSDEREVCSNETVIDNLITDVTNEDWGCVGISAGFVKNITIAHNEISDVAYTGIGLGWGWTKTVNAMRNNKVIANKIHHYGKHLYDTAGIYTLSAQPESVIEENYVYDIYFNPYAHDPYHWFYLYTDEGSAYFDVKNNWVPAEKFLQNANGPDNVWENNNAYVDESVKTNAGIREPYKALLKEVVVDENWPMQEIPHFAAVELIGKGFDAETIKKIAKTNGVIDAQLYQWKKHSVLYAKMNHIEYLKQQLALEYPKAEIKTYDTPVYDFNKFERCEDTAMVAEWDHILLTANLVDDVKLQEEYLEYHDTQFEKWPEVAQGFCNANFQQLQVFKNGRQLMLVISIPKGADLDELNPKTTENNPRVDEWNEIMKRYQTGIKGTKSGETWVFLKKLNE</sequence>
<dbReference type="PANTHER" id="PTHR36453">
    <property type="entry name" value="SECRETED PROTEIN-RELATED"/>
    <property type="match status" value="1"/>
</dbReference>
<dbReference type="SUPFAM" id="SSF54909">
    <property type="entry name" value="Dimeric alpha+beta barrel"/>
    <property type="match status" value="1"/>
</dbReference>
<dbReference type="PANTHER" id="PTHR36453:SF1">
    <property type="entry name" value="RIGHT HANDED BETA HELIX DOMAIN-CONTAINING PROTEIN"/>
    <property type="match status" value="1"/>
</dbReference>
<protein>
    <submittedName>
        <fullName evidence="2">L-rhamnose mutarotase</fullName>
        <ecNumber evidence="2">5.1.3.32</ecNumber>
    </submittedName>
</protein>
<organism evidence="2 3">
    <name type="scientific">Aestuariibaculum lutulentum</name>
    <dbReference type="NCBI Taxonomy" id="2920935"/>
    <lineage>
        <taxon>Bacteria</taxon>
        <taxon>Pseudomonadati</taxon>
        <taxon>Bacteroidota</taxon>
        <taxon>Flavobacteriia</taxon>
        <taxon>Flavobacteriales</taxon>
        <taxon>Flavobacteriaceae</taxon>
    </lineage>
</organism>
<proteinExistence type="predicted"/>
<dbReference type="Gene3D" id="3.30.70.100">
    <property type="match status" value="1"/>
</dbReference>
<dbReference type="GO" id="GO:0062192">
    <property type="term" value="F:L-rhamnose mutarotase activity"/>
    <property type="evidence" value="ECO:0007669"/>
    <property type="project" value="UniProtKB-EC"/>
</dbReference>
<dbReference type="Pfam" id="PF21231">
    <property type="entry name" value="GH141_M"/>
    <property type="match status" value="1"/>
</dbReference>
<dbReference type="InterPro" id="IPR011008">
    <property type="entry name" value="Dimeric_a/b-barrel"/>
</dbReference>
<dbReference type="Gene3D" id="2.160.20.10">
    <property type="entry name" value="Single-stranded right-handed beta-helix, Pectin lyase-like"/>
    <property type="match status" value="2"/>
</dbReference>
<gene>
    <name evidence="2" type="ORF">MKW35_03540</name>
</gene>
<dbReference type="Proteomes" id="UP001156141">
    <property type="component" value="Unassembled WGS sequence"/>
</dbReference>
<dbReference type="SMART" id="SM00710">
    <property type="entry name" value="PbH1"/>
    <property type="match status" value="5"/>
</dbReference>
<name>A0ABS9RFF7_9FLAO</name>
<evidence type="ECO:0000259" key="1">
    <source>
        <dbReference type="Pfam" id="PF21231"/>
    </source>
</evidence>
<dbReference type="Pfam" id="PF05336">
    <property type="entry name" value="rhaM"/>
    <property type="match status" value="1"/>
</dbReference>
<dbReference type="InterPro" id="IPR008000">
    <property type="entry name" value="Rham/fucose_mutarotase"/>
</dbReference>
<dbReference type="InterPro" id="IPR012334">
    <property type="entry name" value="Pectin_lyas_fold"/>
</dbReference>